<name>A0A853MBW1_9CYAN</name>
<dbReference type="Proteomes" id="UP000093903">
    <property type="component" value="Unassembled WGS sequence"/>
</dbReference>
<accession>A0A853MBW1</accession>
<feature type="compositionally biased region" description="Pro residues" evidence="1">
    <location>
        <begin position="7"/>
        <end position="20"/>
    </location>
</feature>
<protein>
    <submittedName>
        <fullName evidence="2">Uncharacterized protein</fullName>
    </submittedName>
</protein>
<gene>
    <name evidence="2" type="ORF">A9P98_10805</name>
</gene>
<proteinExistence type="predicted"/>
<organism evidence="2 3">
    <name type="scientific">Cylindrospermopsis raciborskii CS-505</name>
    <dbReference type="NCBI Taxonomy" id="533240"/>
    <lineage>
        <taxon>Bacteria</taxon>
        <taxon>Bacillati</taxon>
        <taxon>Cyanobacteriota</taxon>
        <taxon>Cyanophyceae</taxon>
        <taxon>Nostocales</taxon>
        <taxon>Aphanizomenonaceae</taxon>
        <taxon>Cylindrospermopsis</taxon>
    </lineage>
</organism>
<evidence type="ECO:0000313" key="2">
    <source>
        <dbReference type="EMBL" id="OBU76751.1"/>
    </source>
</evidence>
<feature type="region of interest" description="Disordered" evidence="1">
    <location>
        <begin position="1"/>
        <end position="25"/>
    </location>
</feature>
<dbReference type="EMBL" id="LYXA01000001">
    <property type="protein sequence ID" value="OBU76751.1"/>
    <property type="molecule type" value="Genomic_DNA"/>
</dbReference>
<reference evidence="2 3" key="1">
    <citation type="submission" date="2016-05" db="EMBL/GenBank/DDBJ databases">
        <title>First complete genome of the cyanobacterium Cylindrospermopsis raciborskii CS505, containing a circular chromosome and a single extrachromosomal element.</title>
        <authorList>
            <person name="Fuentes J."/>
            <person name="Tamames J."/>
            <person name="Allen E."/>
            <person name="Plominski A."/>
            <person name="Vasquez M."/>
        </authorList>
    </citation>
    <scope>NUCLEOTIDE SEQUENCE [LARGE SCALE GENOMIC DNA]</scope>
    <source>
        <strain evidence="2 3">CS505</strain>
    </source>
</reference>
<comment type="caution">
    <text evidence="2">The sequence shown here is derived from an EMBL/GenBank/DDBJ whole genome shotgun (WGS) entry which is preliminary data.</text>
</comment>
<feature type="region of interest" description="Disordered" evidence="1">
    <location>
        <begin position="38"/>
        <end position="59"/>
    </location>
</feature>
<sequence>MAKSSLAPPPPRDVTPPVEIPPVVMTPPKDREVALPIEMVPSTQPDVTQPVEISSEELY</sequence>
<dbReference type="AlphaFoldDB" id="A0A853MBW1"/>
<evidence type="ECO:0000313" key="3">
    <source>
        <dbReference type="Proteomes" id="UP000093903"/>
    </source>
</evidence>
<evidence type="ECO:0000256" key="1">
    <source>
        <dbReference type="SAM" id="MobiDB-lite"/>
    </source>
</evidence>